<evidence type="ECO:0000313" key="8">
    <source>
        <dbReference type="EMBL" id="PQA56914.1"/>
    </source>
</evidence>
<dbReference type="InterPro" id="IPR012944">
    <property type="entry name" value="SusD_RagB_dom"/>
</dbReference>
<evidence type="ECO:0000313" key="9">
    <source>
        <dbReference type="Proteomes" id="UP000239590"/>
    </source>
</evidence>
<comment type="similarity">
    <text evidence="2">Belongs to the SusD family.</text>
</comment>
<evidence type="ECO:0000256" key="4">
    <source>
        <dbReference type="ARBA" id="ARBA00023136"/>
    </source>
</evidence>
<keyword evidence="3" id="KW-0732">Signal</keyword>
<dbReference type="Gene3D" id="1.25.40.390">
    <property type="match status" value="1"/>
</dbReference>
<reference evidence="9" key="1">
    <citation type="submission" date="2018-02" db="EMBL/GenBank/DDBJ databases">
        <title>Genome sequencing of Solimonas sp. HR-BB.</title>
        <authorList>
            <person name="Lee Y."/>
            <person name="Jeon C.O."/>
        </authorList>
    </citation>
    <scope>NUCLEOTIDE SEQUENCE [LARGE SCALE GENOMIC DNA]</scope>
    <source>
        <strain evidence="9">HR-U</strain>
    </source>
</reference>
<accession>A0A2S7IK26</accession>
<evidence type="ECO:0000259" key="6">
    <source>
        <dbReference type="Pfam" id="PF07980"/>
    </source>
</evidence>
<evidence type="ECO:0008006" key="10">
    <source>
        <dbReference type="Google" id="ProtNLM"/>
    </source>
</evidence>
<dbReference type="Proteomes" id="UP000239590">
    <property type="component" value="Unassembled WGS sequence"/>
</dbReference>
<gene>
    <name evidence="8" type="ORF">C5O19_16390</name>
</gene>
<feature type="domain" description="SusD-like N-terminal" evidence="7">
    <location>
        <begin position="83"/>
        <end position="216"/>
    </location>
</feature>
<dbReference type="InterPro" id="IPR011990">
    <property type="entry name" value="TPR-like_helical_dom_sf"/>
</dbReference>
<evidence type="ECO:0000256" key="5">
    <source>
        <dbReference type="ARBA" id="ARBA00023237"/>
    </source>
</evidence>
<evidence type="ECO:0000256" key="3">
    <source>
        <dbReference type="ARBA" id="ARBA00022729"/>
    </source>
</evidence>
<dbReference type="AlphaFoldDB" id="A0A2S7IK26"/>
<evidence type="ECO:0000256" key="1">
    <source>
        <dbReference type="ARBA" id="ARBA00004442"/>
    </source>
</evidence>
<dbReference type="GO" id="GO:0009279">
    <property type="term" value="C:cell outer membrane"/>
    <property type="evidence" value="ECO:0007669"/>
    <property type="project" value="UniProtKB-SubCell"/>
</dbReference>
<dbReference type="Pfam" id="PF07980">
    <property type="entry name" value="SusD_RagB"/>
    <property type="match status" value="1"/>
</dbReference>
<dbReference type="OrthoDB" id="9792139at2"/>
<dbReference type="SUPFAM" id="SSF48452">
    <property type="entry name" value="TPR-like"/>
    <property type="match status" value="1"/>
</dbReference>
<keyword evidence="9" id="KW-1185">Reference proteome</keyword>
<keyword evidence="4" id="KW-0472">Membrane</keyword>
<evidence type="ECO:0000256" key="2">
    <source>
        <dbReference type="ARBA" id="ARBA00006275"/>
    </source>
</evidence>
<sequence length="615" mass="68835">MRVYTLIFVAIWTLASCQKLGEYNPAGLPVEGVLTDKAGLEGAINGCYTDLYFFHGKVDLIGPTEAGTDSWVNVGNNDIGLLLYNNTLNTTTGTVRVIWNGLYSLVNYCNTAINYSKNVKGYASQAELDAKIAEAYFIRAYANFNLVEQFGNVTLSKTSAAEGSVELSPVRNTEAEFYDSIISDLKFACEHLPYTQSLRGRVSKKAAYGLLAKVYLQRTRLGEKETYARLALETAEQLINNAATFRCALYLSDASRSGFSKLWDGANNKTNTESLFLQAIDPTSGLNPEQYNRGRTRQYYLPELGGRGAEWGTRETSVLYGRANSRYYKPSKYLLTTIFEPQENTPDTRFKETFTYKFYANANKTITAAMATAYRKDPSVVGKVILGTTAPYTSPFLPVTTQLEEETNMTNDQGLAVFTPNWTIDETTKSKLPYLIADPSDLFDTGTGNYKTTAQIPANYPNLINIYPAMRKFSSKPFAYTNQYWMGDIPIIRLGDIYLVAAEAALYLNNQAKATDYVNTIRKRAAQTSRESEITVTPNQVTLDFLVNERARELTGEHWRWYDLKRMGKLTKSYLQSTNPIVSVDFNESRHTVRPIPQSFLDAISNAADYGSNGY</sequence>
<proteinExistence type="inferred from homology"/>
<organism evidence="8 9">
    <name type="scientific">Siphonobacter curvatus</name>
    <dbReference type="NCBI Taxonomy" id="2094562"/>
    <lineage>
        <taxon>Bacteria</taxon>
        <taxon>Pseudomonadati</taxon>
        <taxon>Bacteroidota</taxon>
        <taxon>Cytophagia</taxon>
        <taxon>Cytophagales</taxon>
        <taxon>Cytophagaceae</taxon>
        <taxon>Siphonobacter</taxon>
    </lineage>
</organism>
<dbReference type="RefSeq" id="WP_104714488.1">
    <property type="nucleotide sequence ID" value="NZ_PTRA01000002.1"/>
</dbReference>
<protein>
    <recommendedName>
        <fullName evidence="10">RagB/SusD family nutrient uptake outer membrane protein</fullName>
    </recommendedName>
</protein>
<dbReference type="EMBL" id="PTRA01000002">
    <property type="protein sequence ID" value="PQA56914.1"/>
    <property type="molecule type" value="Genomic_DNA"/>
</dbReference>
<feature type="domain" description="RagB/SusD" evidence="6">
    <location>
        <begin position="337"/>
        <end position="599"/>
    </location>
</feature>
<dbReference type="PROSITE" id="PS51257">
    <property type="entry name" value="PROKAR_LIPOPROTEIN"/>
    <property type="match status" value="1"/>
</dbReference>
<name>A0A2S7IK26_9BACT</name>
<comment type="subcellular location">
    <subcellularLocation>
        <location evidence="1">Cell outer membrane</location>
    </subcellularLocation>
</comment>
<dbReference type="InterPro" id="IPR033985">
    <property type="entry name" value="SusD-like_N"/>
</dbReference>
<comment type="caution">
    <text evidence="8">The sequence shown here is derived from an EMBL/GenBank/DDBJ whole genome shotgun (WGS) entry which is preliminary data.</text>
</comment>
<keyword evidence="5" id="KW-0998">Cell outer membrane</keyword>
<evidence type="ECO:0000259" key="7">
    <source>
        <dbReference type="Pfam" id="PF14322"/>
    </source>
</evidence>
<dbReference type="Pfam" id="PF14322">
    <property type="entry name" value="SusD-like_3"/>
    <property type="match status" value="1"/>
</dbReference>